<accession>A0ABW8ITH4</accession>
<evidence type="ECO:0000256" key="6">
    <source>
        <dbReference type="PROSITE-ProRule" id="PRU00433"/>
    </source>
</evidence>
<sequence length="109" mass="11827">MSPFALAGDASAGSDVFKTECSECHSVKEGRNKKGPSLFGIVGRNAGTAPNYKYSDALLQAKWVWTTDKLHSYLSQPAKQANPGTKMKYDGLTDSKQLDDLISYLGTIH</sequence>
<dbReference type="RefSeq" id="WP_284399317.1">
    <property type="nucleotide sequence ID" value="NZ_BSNQ01000003.1"/>
</dbReference>
<gene>
    <name evidence="8" type="ORF">ISP13_01800</name>
</gene>
<evidence type="ECO:0000259" key="7">
    <source>
        <dbReference type="PROSITE" id="PS51007"/>
    </source>
</evidence>
<dbReference type="InterPro" id="IPR002327">
    <property type="entry name" value="Cyt_c_1A/1B"/>
</dbReference>
<keyword evidence="4" id="KW-0249">Electron transport</keyword>
<feature type="domain" description="Cytochrome c" evidence="7">
    <location>
        <begin position="8"/>
        <end position="109"/>
    </location>
</feature>
<dbReference type="Gene3D" id="1.10.760.10">
    <property type="entry name" value="Cytochrome c-like domain"/>
    <property type="match status" value="1"/>
</dbReference>
<dbReference type="EMBL" id="JADIKG010000009">
    <property type="protein sequence ID" value="MFK2872249.1"/>
    <property type="molecule type" value="Genomic_DNA"/>
</dbReference>
<dbReference type="PANTHER" id="PTHR11961">
    <property type="entry name" value="CYTOCHROME C"/>
    <property type="match status" value="1"/>
</dbReference>
<protein>
    <submittedName>
        <fullName evidence="8">C-type cytochrome</fullName>
    </submittedName>
</protein>
<evidence type="ECO:0000313" key="9">
    <source>
        <dbReference type="Proteomes" id="UP001620405"/>
    </source>
</evidence>
<dbReference type="PRINTS" id="PR00604">
    <property type="entry name" value="CYTCHRMECIAB"/>
</dbReference>
<keyword evidence="2 6" id="KW-0349">Heme</keyword>
<evidence type="ECO:0000256" key="1">
    <source>
        <dbReference type="ARBA" id="ARBA00022448"/>
    </source>
</evidence>
<keyword evidence="3 6" id="KW-0479">Metal-binding</keyword>
<evidence type="ECO:0000256" key="3">
    <source>
        <dbReference type="ARBA" id="ARBA00022723"/>
    </source>
</evidence>
<organism evidence="8 9">
    <name type="scientific">Dyella lipolytica</name>
    <dbReference type="NCBI Taxonomy" id="1867835"/>
    <lineage>
        <taxon>Bacteria</taxon>
        <taxon>Pseudomonadati</taxon>
        <taxon>Pseudomonadota</taxon>
        <taxon>Gammaproteobacteria</taxon>
        <taxon>Lysobacterales</taxon>
        <taxon>Rhodanobacteraceae</taxon>
        <taxon>Dyella</taxon>
    </lineage>
</organism>
<dbReference type="Pfam" id="PF00034">
    <property type="entry name" value="Cytochrom_C"/>
    <property type="match status" value="1"/>
</dbReference>
<name>A0ABW8ITH4_9GAMM</name>
<proteinExistence type="predicted"/>
<reference evidence="8 9" key="1">
    <citation type="submission" date="2020-10" db="EMBL/GenBank/DDBJ databases">
        <title>Phylogeny of dyella-like bacteria.</title>
        <authorList>
            <person name="Fu J."/>
        </authorList>
    </citation>
    <scope>NUCLEOTIDE SEQUENCE [LARGE SCALE GENOMIC DNA]</scope>
    <source>
        <strain evidence="8 9">DHOB07</strain>
    </source>
</reference>
<dbReference type="Proteomes" id="UP001620405">
    <property type="component" value="Unassembled WGS sequence"/>
</dbReference>
<keyword evidence="9" id="KW-1185">Reference proteome</keyword>
<dbReference type="InterPro" id="IPR036909">
    <property type="entry name" value="Cyt_c-like_dom_sf"/>
</dbReference>
<keyword evidence="5 6" id="KW-0408">Iron</keyword>
<keyword evidence="1" id="KW-0813">Transport</keyword>
<evidence type="ECO:0000256" key="5">
    <source>
        <dbReference type="ARBA" id="ARBA00023004"/>
    </source>
</evidence>
<evidence type="ECO:0000313" key="8">
    <source>
        <dbReference type="EMBL" id="MFK2872249.1"/>
    </source>
</evidence>
<dbReference type="SUPFAM" id="SSF46626">
    <property type="entry name" value="Cytochrome c"/>
    <property type="match status" value="1"/>
</dbReference>
<evidence type="ECO:0000256" key="4">
    <source>
        <dbReference type="ARBA" id="ARBA00022982"/>
    </source>
</evidence>
<dbReference type="InterPro" id="IPR009056">
    <property type="entry name" value="Cyt_c-like_dom"/>
</dbReference>
<evidence type="ECO:0000256" key="2">
    <source>
        <dbReference type="ARBA" id="ARBA00022617"/>
    </source>
</evidence>
<dbReference type="PROSITE" id="PS51007">
    <property type="entry name" value="CYTC"/>
    <property type="match status" value="1"/>
</dbReference>
<comment type="caution">
    <text evidence="8">The sequence shown here is derived from an EMBL/GenBank/DDBJ whole genome shotgun (WGS) entry which is preliminary data.</text>
</comment>